<feature type="chain" id="PRO_5035745900" description="Secreted protein" evidence="1">
    <location>
        <begin position="16"/>
        <end position="65"/>
    </location>
</feature>
<evidence type="ECO:0000313" key="2">
    <source>
        <dbReference type="EMBL" id="KAG0578249.1"/>
    </source>
</evidence>
<feature type="signal peptide" evidence="1">
    <location>
        <begin position="1"/>
        <end position="15"/>
    </location>
</feature>
<comment type="caution">
    <text evidence="2">The sequence shown here is derived from an EMBL/GenBank/DDBJ whole genome shotgun (WGS) entry which is preliminary data.</text>
</comment>
<evidence type="ECO:0000313" key="3">
    <source>
        <dbReference type="Proteomes" id="UP000822688"/>
    </source>
</evidence>
<accession>A0A8T0I5J2</accession>
<name>A0A8T0I5J2_CERPU</name>
<proteinExistence type="predicted"/>
<dbReference type="Proteomes" id="UP000822688">
    <property type="component" value="Chromosome 4"/>
</dbReference>
<reference evidence="2" key="1">
    <citation type="submission" date="2020-06" db="EMBL/GenBank/DDBJ databases">
        <title>WGS assembly of Ceratodon purpureus strain R40.</title>
        <authorList>
            <person name="Carey S.B."/>
            <person name="Jenkins J."/>
            <person name="Shu S."/>
            <person name="Lovell J.T."/>
            <person name="Sreedasyam A."/>
            <person name="Maumus F."/>
            <person name="Tiley G.P."/>
            <person name="Fernandez-Pozo N."/>
            <person name="Barry K."/>
            <person name="Chen C."/>
            <person name="Wang M."/>
            <person name="Lipzen A."/>
            <person name="Daum C."/>
            <person name="Saski C.A."/>
            <person name="Payton A.C."/>
            <person name="Mcbreen J.C."/>
            <person name="Conrad R.E."/>
            <person name="Kollar L.M."/>
            <person name="Olsson S."/>
            <person name="Huttunen S."/>
            <person name="Landis J.B."/>
            <person name="Wickett N.J."/>
            <person name="Johnson M.G."/>
            <person name="Rensing S.A."/>
            <person name="Grimwood J."/>
            <person name="Schmutz J."/>
            <person name="Mcdaniel S.F."/>
        </authorList>
    </citation>
    <scope>NUCLEOTIDE SEQUENCE</scope>
    <source>
        <strain evidence="2">R40</strain>
    </source>
</reference>
<gene>
    <name evidence="2" type="ORF">KC19_4G009000</name>
</gene>
<sequence>MLRVQLFLLLGFVSADIGSLQPFQQTYGIFSSFILIGQGMVVHRTFPIEPRFSFESLGQISGCFS</sequence>
<keyword evidence="3" id="KW-1185">Reference proteome</keyword>
<dbReference type="AlphaFoldDB" id="A0A8T0I5J2"/>
<protein>
    <recommendedName>
        <fullName evidence="4">Secreted protein</fullName>
    </recommendedName>
</protein>
<organism evidence="2 3">
    <name type="scientific">Ceratodon purpureus</name>
    <name type="common">Fire moss</name>
    <name type="synonym">Dicranum purpureum</name>
    <dbReference type="NCBI Taxonomy" id="3225"/>
    <lineage>
        <taxon>Eukaryota</taxon>
        <taxon>Viridiplantae</taxon>
        <taxon>Streptophyta</taxon>
        <taxon>Embryophyta</taxon>
        <taxon>Bryophyta</taxon>
        <taxon>Bryophytina</taxon>
        <taxon>Bryopsida</taxon>
        <taxon>Dicranidae</taxon>
        <taxon>Pseudoditrichales</taxon>
        <taxon>Ditrichaceae</taxon>
        <taxon>Ceratodon</taxon>
    </lineage>
</organism>
<keyword evidence="1" id="KW-0732">Signal</keyword>
<evidence type="ECO:0008006" key="4">
    <source>
        <dbReference type="Google" id="ProtNLM"/>
    </source>
</evidence>
<evidence type="ECO:0000256" key="1">
    <source>
        <dbReference type="SAM" id="SignalP"/>
    </source>
</evidence>
<dbReference type="EMBL" id="CM026424">
    <property type="protein sequence ID" value="KAG0578249.1"/>
    <property type="molecule type" value="Genomic_DNA"/>
</dbReference>